<gene>
    <name evidence="2" type="ORF">PLEPLA_LOCUS11896</name>
</gene>
<reference evidence="2" key="1">
    <citation type="submission" date="2020-03" db="EMBL/GenBank/DDBJ databases">
        <authorList>
            <person name="Weist P."/>
        </authorList>
    </citation>
    <scope>NUCLEOTIDE SEQUENCE</scope>
</reference>
<feature type="region of interest" description="Disordered" evidence="1">
    <location>
        <begin position="63"/>
        <end position="143"/>
    </location>
</feature>
<evidence type="ECO:0000313" key="2">
    <source>
        <dbReference type="EMBL" id="CAB1423975.1"/>
    </source>
</evidence>
<comment type="caution">
    <text evidence="2">The sequence shown here is derived from an EMBL/GenBank/DDBJ whole genome shotgun (WGS) entry which is preliminary data.</text>
</comment>
<protein>
    <submittedName>
        <fullName evidence="2">Uncharacterized protein</fullName>
    </submittedName>
</protein>
<dbReference type="AlphaFoldDB" id="A0A9N7YA52"/>
<organism evidence="2 3">
    <name type="scientific">Pleuronectes platessa</name>
    <name type="common">European plaice</name>
    <dbReference type="NCBI Taxonomy" id="8262"/>
    <lineage>
        <taxon>Eukaryota</taxon>
        <taxon>Metazoa</taxon>
        <taxon>Chordata</taxon>
        <taxon>Craniata</taxon>
        <taxon>Vertebrata</taxon>
        <taxon>Euteleostomi</taxon>
        <taxon>Actinopterygii</taxon>
        <taxon>Neopterygii</taxon>
        <taxon>Teleostei</taxon>
        <taxon>Neoteleostei</taxon>
        <taxon>Acanthomorphata</taxon>
        <taxon>Carangaria</taxon>
        <taxon>Pleuronectiformes</taxon>
        <taxon>Pleuronectoidei</taxon>
        <taxon>Pleuronectidae</taxon>
        <taxon>Pleuronectes</taxon>
    </lineage>
</organism>
<accession>A0A9N7YA52</accession>
<sequence>MRLSAIPRVIKTTPQSVLVHMLRLHLHSSSSESVVIKERAPLLISGTCESIFCVGDVYTCQHGQMEEDGEGDGRRKNRHQEQLHRLEENQQPSFPPKQHPPMEYKVAVGSCREKSPKAPAHLEVTQSLSDSKKKKKRRGGPTK</sequence>
<keyword evidence="3" id="KW-1185">Reference proteome</keyword>
<evidence type="ECO:0000313" key="3">
    <source>
        <dbReference type="Proteomes" id="UP001153269"/>
    </source>
</evidence>
<evidence type="ECO:0000256" key="1">
    <source>
        <dbReference type="SAM" id="MobiDB-lite"/>
    </source>
</evidence>
<name>A0A9N7YA52_PLEPL</name>
<dbReference type="Proteomes" id="UP001153269">
    <property type="component" value="Unassembled WGS sequence"/>
</dbReference>
<proteinExistence type="predicted"/>
<feature type="compositionally biased region" description="Basic and acidic residues" evidence="1">
    <location>
        <begin position="71"/>
        <end position="88"/>
    </location>
</feature>
<feature type="compositionally biased region" description="Basic residues" evidence="1">
    <location>
        <begin position="132"/>
        <end position="143"/>
    </location>
</feature>
<dbReference type="EMBL" id="CADEAL010000696">
    <property type="protein sequence ID" value="CAB1423975.1"/>
    <property type="molecule type" value="Genomic_DNA"/>
</dbReference>